<keyword evidence="1" id="KW-0472">Membrane</keyword>
<evidence type="ECO:0000313" key="3">
    <source>
        <dbReference type="EMBL" id="MBC5622076.1"/>
    </source>
</evidence>
<feature type="domain" description="Glycosyltransferase 2-like" evidence="2">
    <location>
        <begin position="8"/>
        <end position="177"/>
    </location>
</feature>
<organism evidence="3 4">
    <name type="scientific">Butyricimonas hominis</name>
    <dbReference type="NCBI Taxonomy" id="2763032"/>
    <lineage>
        <taxon>Bacteria</taxon>
        <taxon>Pseudomonadati</taxon>
        <taxon>Bacteroidota</taxon>
        <taxon>Bacteroidia</taxon>
        <taxon>Bacteroidales</taxon>
        <taxon>Odoribacteraceae</taxon>
        <taxon>Butyricimonas</taxon>
    </lineage>
</organism>
<dbReference type="PANTHER" id="PTHR43685">
    <property type="entry name" value="GLYCOSYLTRANSFERASE"/>
    <property type="match status" value="1"/>
</dbReference>
<dbReference type="InterPro" id="IPR029044">
    <property type="entry name" value="Nucleotide-diphossugar_trans"/>
</dbReference>
<evidence type="ECO:0000259" key="2">
    <source>
        <dbReference type="Pfam" id="PF00535"/>
    </source>
</evidence>
<dbReference type="RefSeq" id="WP_186976536.1">
    <property type="nucleotide sequence ID" value="NZ_JACOOH010000005.1"/>
</dbReference>
<proteinExistence type="predicted"/>
<gene>
    <name evidence="3" type="ORF">H8S64_13285</name>
</gene>
<dbReference type="EMBL" id="JACOOH010000005">
    <property type="protein sequence ID" value="MBC5622076.1"/>
    <property type="molecule type" value="Genomic_DNA"/>
</dbReference>
<protein>
    <submittedName>
        <fullName evidence="3">Glycosyltransferase family 2 protein</fullName>
    </submittedName>
</protein>
<dbReference type="CDD" id="cd02525">
    <property type="entry name" value="Succinoglycan_BP_ExoA"/>
    <property type="match status" value="1"/>
</dbReference>
<dbReference type="SUPFAM" id="SSF53448">
    <property type="entry name" value="Nucleotide-diphospho-sugar transferases"/>
    <property type="match status" value="1"/>
</dbReference>
<keyword evidence="4" id="KW-1185">Reference proteome</keyword>
<dbReference type="InterPro" id="IPR050834">
    <property type="entry name" value="Glycosyltransf_2"/>
</dbReference>
<name>A0ABR7D2C4_9BACT</name>
<keyword evidence="1" id="KW-0812">Transmembrane</keyword>
<dbReference type="Proteomes" id="UP000646484">
    <property type="component" value="Unassembled WGS sequence"/>
</dbReference>
<dbReference type="PANTHER" id="PTHR43685:SF2">
    <property type="entry name" value="GLYCOSYLTRANSFERASE 2-LIKE DOMAIN-CONTAINING PROTEIN"/>
    <property type="match status" value="1"/>
</dbReference>
<evidence type="ECO:0000256" key="1">
    <source>
        <dbReference type="SAM" id="Phobius"/>
    </source>
</evidence>
<sequence length="329" mass="36936">MKEYKVAIIIPTLNEERFIAKCIESVINQSFPLEEMDILVVDGGSIDKTREIVFELGRRCANIRLLDNPGRIQSIAFNIGVHNSIAPYVIRLDAHAIYDKRYIELCVQHLSAHADYGNVGGVWNIQSQNSSCQAEANAILNKVPFGIGGAAFRVGTKAQFVDTVPFGAFPRRVLEKVGGMREDLPRGEDNEFNSRIRKFGYKIYLDPNIVCTYYARATIKESVRQMYANGKSIGVLLFVDRNSIGVRHLVPAVFVLVVVALLLVGGVYHSFWYMLTVIIGFYFVAAFVATLIACHKYGYKYIGILPILFFMVHCSYGWGTMIGTIRKNK</sequence>
<dbReference type="Gene3D" id="3.90.550.10">
    <property type="entry name" value="Spore Coat Polysaccharide Biosynthesis Protein SpsA, Chain A"/>
    <property type="match status" value="1"/>
</dbReference>
<dbReference type="Pfam" id="PF00535">
    <property type="entry name" value="Glycos_transf_2"/>
    <property type="match status" value="1"/>
</dbReference>
<reference evidence="3 4" key="1">
    <citation type="submission" date="2020-08" db="EMBL/GenBank/DDBJ databases">
        <title>Genome public.</title>
        <authorList>
            <person name="Liu C."/>
            <person name="Sun Q."/>
        </authorList>
    </citation>
    <scope>NUCLEOTIDE SEQUENCE [LARGE SCALE GENOMIC DNA]</scope>
    <source>
        <strain evidence="3 4">NSJ-56</strain>
    </source>
</reference>
<comment type="caution">
    <text evidence="3">The sequence shown here is derived from an EMBL/GenBank/DDBJ whole genome shotgun (WGS) entry which is preliminary data.</text>
</comment>
<dbReference type="InterPro" id="IPR001173">
    <property type="entry name" value="Glyco_trans_2-like"/>
</dbReference>
<evidence type="ECO:0000313" key="4">
    <source>
        <dbReference type="Proteomes" id="UP000646484"/>
    </source>
</evidence>
<feature type="transmembrane region" description="Helical" evidence="1">
    <location>
        <begin position="249"/>
        <end position="268"/>
    </location>
</feature>
<accession>A0ABR7D2C4</accession>
<feature type="transmembrane region" description="Helical" evidence="1">
    <location>
        <begin position="301"/>
        <end position="319"/>
    </location>
</feature>
<feature type="transmembrane region" description="Helical" evidence="1">
    <location>
        <begin position="274"/>
        <end position="294"/>
    </location>
</feature>
<keyword evidence="1" id="KW-1133">Transmembrane helix</keyword>